<dbReference type="EMBL" id="JAUKUC010000001">
    <property type="protein sequence ID" value="MDO1512965.1"/>
    <property type="molecule type" value="Genomic_DNA"/>
</dbReference>
<dbReference type="InterPro" id="IPR036721">
    <property type="entry name" value="RCK_C_sf"/>
</dbReference>
<feature type="domain" description="RCK C-terminal" evidence="8">
    <location>
        <begin position="205"/>
        <end position="289"/>
    </location>
</feature>
<feature type="transmembrane region" description="Helical" evidence="7">
    <location>
        <begin position="29"/>
        <end position="45"/>
    </location>
</feature>
<evidence type="ECO:0000313" key="9">
    <source>
        <dbReference type="EMBL" id="MDO1512965.1"/>
    </source>
</evidence>
<evidence type="ECO:0000256" key="3">
    <source>
        <dbReference type="ARBA" id="ARBA00022692"/>
    </source>
</evidence>
<keyword evidence="5 7" id="KW-1133">Transmembrane helix</keyword>
<reference evidence="9" key="1">
    <citation type="journal article" date="2014" name="Int. J. Syst. Evol. Microbiol.">
        <title>Complete genome of a new Firmicutes species belonging to the dominant human colonic microbiota ('Ruminococcus bicirculans') reveals two chromosomes and a selective capacity to utilize plant glucans.</title>
        <authorList>
            <consortium name="NISC Comparative Sequencing Program"/>
            <person name="Wegmann U."/>
            <person name="Louis P."/>
            <person name="Goesmann A."/>
            <person name="Henrissat B."/>
            <person name="Duncan S.H."/>
            <person name="Flint H.J."/>
        </authorList>
    </citation>
    <scope>NUCLEOTIDE SEQUENCE</scope>
    <source>
        <strain evidence="9">CECT 8869</strain>
    </source>
</reference>
<sequence>MTIEIIGVFIIIAAVIFLFAFEVFPMDKISFCIIAALLLTGLVSPEEAVSGFSNKAVITILCLMILAIGLEENGAITFLAKGLKILKNWPIVLAMLAIMLIAGSISAFVSSTAVVIVFIKIVAELREKYQLPPGKLLLPISFASILGGSCTLMGTSTNLLVNNIAARYTGEKLGFFEFSLMGVIFLGISMGIIAVFYRFLPKDTGNLSDNYDLDRYLLTLTVEADSPLVGKPIGESFMFKETDITVLRLTRNGYDQNLLNHELLIQPNDIILLHCSLENLQKMRGEGYFEIDVEKNDRFQSTKNTQIKKVSDSDKKSEEVKQSKDENLLLELLLLPGSKFLGRNLTELKTMLIPRAIPLAVNKRKKLRILKNRLHQSNHEFTRLHVGDRLLIQTKPEYVSNFENSNNLAVLNQYEGRTPATPFKRNLSIIILVATIAMAATGVFEVMTSVITGTLAMLLFKCVELNRIYEKINWQIIFLLAGMIPLGIAMSNAKADTWITEELLSLMAGQQPPFIIGLLFLTTMLFSSVVSNNATAIIMAPIGISLASGLSLDPKPFILCVMFASNFSFFTPLGYQTNALIYSMGIYKFKHFLVIGGVISLVLWGVGTLLLSAMLN</sequence>
<comment type="caution">
    <text evidence="9">The sequence shown here is derived from an EMBL/GenBank/DDBJ whole genome shotgun (WGS) entry which is preliminary data.</text>
</comment>
<dbReference type="InterPro" id="IPR004680">
    <property type="entry name" value="Cit_transptr-like_dom"/>
</dbReference>
<evidence type="ECO:0000256" key="2">
    <source>
        <dbReference type="ARBA" id="ARBA00022448"/>
    </source>
</evidence>
<evidence type="ECO:0000256" key="1">
    <source>
        <dbReference type="ARBA" id="ARBA00004141"/>
    </source>
</evidence>
<evidence type="ECO:0000256" key="5">
    <source>
        <dbReference type="ARBA" id="ARBA00022989"/>
    </source>
</evidence>
<protein>
    <submittedName>
        <fullName evidence="9">SLC13 family permease</fullName>
    </submittedName>
</protein>
<dbReference type="PROSITE" id="PS51202">
    <property type="entry name" value="RCK_C"/>
    <property type="match status" value="1"/>
</dbReference>
<dbReference type="InterPro" id="IPR006037">
    <property type="entry name" value="RCK_C"/>
</dbReference>
<evidence type="ECO:0000256" key="6">
    <source>
        <dbReference type="ARBA" id="ARBA00023136"/>
    </source>
</evidence>
<dbReference type="Pfam" id="PF02080">
    <property type="entry name" value="TrkA_C"/>
    <property type="match status" value="1"/>
</dbReference>
<dbReference type="PANTHER" id="PTHR43652">
    <property type="entry name" value="BASIC AMINO ACID ANTIPORTER YFCC-RELATED"/>
    <property type="match status" value="1"/>
</dbReference>
<dbReference type="PANTHER" id="PTHR43652:SF2">
    <property type="entry name" value="BASIC AMINO ACID ANTIPORTER YFCC-RELATED"/>
    <property type="match status" value="1"/>
</dbReference>
<dbReference type="Proteomes" id="UP001168579">
    <property type="component" value="Unassembled WGS sequence"/>
</dbReference>
<evidence type="ECO:0000313" key="10">
    <source>
        <dbReference type="Proteomes" id="UP001168579"/>
    </source>
</evidence>
<dbReference type="InterPro" id="IPR051679">
    <property type="entry name" value="DASS-Related_Transporters"/>
</dbReference>
<evidence type="ECO:0000256" key="4">
    <source>
        <dbReference type="ARBA" id="ARBA00022737"/>
    </source>
</evidence>
<feature type="transmembrane region" description="Helical" evidence="7">
    <location>
        <begin position="139"/>
        <end position="161"/>
    </location>
</feature>
<dbReference type="Gene3D" id="3.30.70.1450">
    <property type="entry name" value="Regulator of K+ conductance, C-terminal domain"/>
    <property type="match status" value="1"/>
</dbReference>
<keyword evidence="4" id="KW-0677">Repeat</keyword>
<keyword evidence="10" id="KW-1185">Reference proteome</keyword>
<feature type="transmembrane region" description="Helical" evidence="7">
    <location>
        <begin position="6"/>
        <end position="24"/>
    </location>
</feature>
<feature type="transmembrane region" description="Helical" evidence="7">
    <location>
        <begin position="595"/>
        <end position="615"/>
    </location>
</feature>
<feature type="transmembrane region" description="Helical" evidence="7">
    <location>
        <begin position="57"/>
        <end position="79"/>
    </location>
</feature>
<feature type="transmembrane region" description="Helical" evidence="7">
    <location>
        <begin position="556"/>
        <end position="575"/>
    </location>
</feature>
<gene>
    <name evidence="9" type="ORF">Q2T41_09895</name>
</gene>
<comment type="subcellular location">
    <subcellularLocation>
        <location evidence="1">Membrane</location>
        <topology evidence="1">Multi-pass membrane protein</topology>
    </subcellularLocation>
</comment>
<dbReference type="RefSeq" id="WP_304435946.1">
    <property type="nucleotide sequence ID" value="NZ_JAUKUC010000001.1"/>
</dbReference>
<accession>A0ABT8RQ17</accession>
<feature type="transmembrane region" description="Helical" evidence="7">
    <location>
        <begin position="91"/>
        <end position="119"/>
    </location>
</feature>
<reference evidence="9" key="2">
    <citation type="submission" date="2023-06" db="EMBL/GenBank/DDBJ databases">
        <authorList>
            <person name="Lucena T."/>
            <person name="Sun Q."/>
        </authorList>
    </citation>
    <scope>NUCLEOTIDE SEQUENCE</scope>
    <source>
        <strain evidence="9">CECT 8869</strain>
    </source>
</reference>
<dbReference type="Pfam" id="PF03600">
    <property type="entry name" value="CitMHS"/>
    <property type="match status" value="1"/>
</dbReference>
<feature type="transmembrane region" description="Helical" evidence="7">
    <location>
        <begin position="427"/>
        <end position="460"/>
    </location>
</feature>
<feature type="transmembrane region" description="Helical" evidence="7">
    <location>
        <begin position="173"/>
        <end position="200"/>
    </location>
</feature>
<keyword evidence="6 7" id="KW-0472">Membrane</keyword>
<proteinExistence type="predicted"/>
<keyword evidence="2" id="KW-0813">Transport</keyword>
<keyword evidence="3 7" id="KW-0812">Transmembrane</keyword>
<evidence type="ECO:0000256" key="7">
    <source>
        <dbReference type="SAM" id="Phobius"/>
    </source>
</evidence>
<evidence type="ECO:0000259" key="8">
    <source>
        <dbReference type="PROSITE" id="PS51202"/>
    </source>
</evidence>
<feature type="transmembrane region" description="Helical" evidence="7">
    <location>
        <begin position="472"/>
        <end position="493"/>
    </location>
</feature>
<feature type="transmembrane region" description="Helical" evidence="7">
    <location>
        <begin position="513"/>
        <end position="544"/>
    </location>
</feature>
<dbReference type="SUPFAM" id="SSF116726">
    <property type="entry name" value="TrkA C-terminal domain-like"/>
    <property type="match status" value="2"/>
</dbReference>
<name>A0ABT8RQ17_9FLAO</name>
<organism evidence="9 10">
    <name type="scientific">Maribacter confluentis</name>
    <dbReference type="NCBI Taxonomy" id="1656093"/>
    <lineage>
        <taxon>Bacteria</taxon>
        <taxon>Pseudomonadati</taxon>
        <taxon>Bacteroidota</taxon>
        <taxon>Flavobacteriia</taxon>
        <taxon>Flavobacteriales</taxon>
        <taxon>Flavobacteriaceae</taxon>
        <taxon>Maribacter</taxon>
    </lineage>
</organism>